<sequence length="252" mass="27473">MPGPGSPLRAPPRRGQSAGRQGVLGNRALSLSESLRSNPAVALAQVYDEDVSWYTTVLQLGAGEYLILAKELQPSVVQEEEQNHVHSYRSTGDIFKVCWNALGNKVGPSASDGSVRWTGTADKEVLWNPRSLPRTSITEKGPSEPPCSTTPMLPCSRLRATGGGDPPPNQEQLGQVPPGLTNWRGLQDLIGSHSDRREVFSPEGELRGRPDWSSDPCLVLTRVGREIKGSEMKGLAWRFEPDALLLRTDEDV</sequence>
<dbReference type="AlphaFoldDB" id="A0A6B0RZH5"/>
<keyword evidence="3" id="KW-1185">Reference proteome</keyword>
<feature type="region of interest" description="Disordered" evidence="1">
    <location>
        <begin position="130"/>
        <end position="180"/>
    </location>
</feature>
<protein>
    <submittedName>
        <fullName evidence="2">Uncharacterized protein</fullName>
    </submittedName>
</protein>
<organism evidence="2 3">
    <name type="scientific">Bos mutus</name>
    <name type="common">wild yak</name>
    <dbReference type="NCBI Taxonomy" id="72004"/>
    <lineage>
        <taxon>Eukaryota</taxon>
        <taxon>Metazoa</taxon>
        <taxon>Chordata</taxon>
        <taxon>Craniata</taxon>
        <taxon>Vertebrata</taxon>
        <taxon>Euteleostomi</taxon>
        <taxon>Mammalia</taxon>
        <taxon>Eutheria</taxon>
        <taxon>Laurasiatheria</taxon>
        <taxon>Artiodactyla</taxon>
        <taxon>Ruminantia</taxon>
        <taxon>Pecora</taxon>
        <taxon>Bovidae</taxon>
        <taxon>Bovinae</taxon>
        <taxon>Bos</taxon>
    </lineage>
</organism>
<evidence type="ECO:0000313" key="3">
    <source>
        <dbReference type="Proteomes" id="UP000322234"/>
    </source>
</evidence>
<feature type="region of interest" description="Disordered" evidence="1">
    <location>
        <begin position="1"/>
        <end position="22"/>
    </location>
</feature>
<gene>
    <name evidence="2" type="ORF">E5288_WYG018555</name>
</gene>
<proteinExistence type="predicted"/>
<dbReference type="EMBL" id="VBQZ03000127">
    <property type="protein sequence ID" value="MXQ95135.1"/>
    <property type="molecule type" value="Genomic_DNA"/>
</dbReference>
<evidence type="ECO:0000256" key="1">
    <source>
        <dbReference type="SAM" id="MobiDB-lite"/>
    </source>
</evidence>
<accession>A0A6B0RZH5</accession>
<reference evidence="2" key="1">
    <citation type="submission" date="2019-10" db="EMBL/GenBank/DDBJ databases">
        <title>The sequence and de novo assembly of the wild yak genome.</title>
        <authorList>
            <person name="Liu Y."/>
        </authorList>
    </citation>
    <scope>NUCLEOTIDE SEQUENCE [LARGE SCALE GENOMIC DNA]</scope>
    <source>
        <strain evidence="2">WY2019</strain>
    </source>
</reference>
<comment type="caution">
    <text evidence="2">The sequence shown here is derived from an EMBL/GenBank/DDBJ whole genome shotgun (WGS) entry which is preliminary data.</text>
</comment>
<dbReference type="Proteomes" id="UP000322234">
    <property type="component" value="Unassembled WGS sequence"/>
</dbReference>
<evidence type="ECO:0000313" key="2">
    <source>
        <dbReference type="EMBL" id="MXQ95135.1"/>
    </source>
</evidence>
<name>A0A6B0RZH5_9CETA</name>